<evidence type="ECO:0000313" key="1">
    <source>
        <dbReference type="EMBL" id="EFH42302.1"/>
    </source>
</evidence>
<dbReference type="Proteomes" id="UP000008694">
    <property type="component" value="Unassembled WGS sequence"/>
</dbReference>
<gene>
    <name evidence="1" type="ORF">ARALYDRAFT_918575</name>
</gene>
<dbReference type="AlphaFoldDB" id="D7MU95"/>
<reference evidence="2" key="1">
    <citation type="journal article" date="2011" name="Nat. Genet.">
        <title>The Arabidopsis lyrata genome sequence and the basis of rapid genome size change.</title>
        <authorList>
            <person name="Hu T.T."/>
            <person name="Pattyn P."/>
            <person name="Bakker E.G."/>
            <person name="Cao J."/>
            <person name="Cheng J.-F."/>
            <person name="Clark R.M."/>
            <person name="Fahlgren N."/>
            <person name="Fawcett J.A."/>
            <person name="Grimwood J."/>
            <person name="Gundlach H."/>
            <person name="Haberer G."/>
            <person name="Hollister J.D."/>
            <person name="Ossowski S."/>
            <person name="Ottilar R.P."/>
            <person name="Salamov A.A."/>
            <person name="Schneeberger K."/>
            <person name="Spannagl M."/>
            <person name="Wang X."/>
            <person name="Yang L."/>
            <person name="Nasrallah M.E."/>
            <person name="Bergelson J."/>
            <person name="Carrington J.C."/>
            <person name="Gaut B.S."/>
            <person name="Schmutz J."/>
            <person name="Mayer K.F.X."/>
            <person name="Van de Peer Y."/>
            <person name="Grigoriev I.V."/>
            <person name="Nordborg M."/>
            <person name="Weigel D."/>
            <person name="Guo Y.-L."/>
        </authorList>
    </citation>
    <scope>NUCLEOTIDE SEQUENCE [LARGE SCALE GENOMIC DNA]</scope>
    <source>
        <strain evidence="2">cv. MN47</strain>
    </source>
</reference>
<dbReference type="HOGENOM" id="CLU_3035102_0_0_1"/>
<name>D7MU95_ARALL</name>
<dbReference type="EMBL" id="GL348720">
    <property type="protein sequence ID" value="EFH42302.1"/>
    <property type="molecule type" value="Genomic_DNA"/>
</dbReference>
<keyword evidence="2" id="KW-1185">Reference proteome</keyword>
<organism evidence="2">
    <name type="scientific">Arabidopsis lyrata subsp. lyrata</name>
    <name type="common">Lyre-leaved rock-cress</name>
    <dbReference type="NCBI Taxonomy" id="81972"/>
    <lineage>
        <taxon>Eukaryota</taxon>
        <taxon>Viridiplantae</taxon>
        <taxon>Streptophyta</taxon>
        <taxon>Embryophyta</taxon>
        <taxon>Tracheophyta</taxon>
        <taxon>Spermatophyta</taxon>
        <taxon>Magnoliopsida</taxon>
        <taxon>eudicotyledons</taxon>
        <taxon>Gunneridae</taxon>
        <taxon>Pentapetalae</taxon>
        <taxon>rosids</taxon>
        <taxon>malvids</taxon>
        <taxon>Brassicales</taxon>
        <taxon>Brassicaceae</taxon>
        <taxon>Camelineae</taxon>
        <taxon>Arabidopsis</taxon>
    </lineage>
</organism>
<sequence length="55" mass="6453">MRSVFIVFLSSVMKEMRKTKVFEWKNQVKVGTQGVANHLQYELKLVVKPEVLTKE</sequence>
<proteinExistence type="predicted"/>
<protein>
    <submittedName>
        <fullName evidence="1">Predicted protein</fullName>
    </submittedName>
</protein>
<dbReference type="Gramene" id="scaffold_801975.1">
    <property type="protein sequence ID" value="scaffold_801975.1"/>
    <property type="gene ID" value="scaffold_801975.1"/>
</dbReference>
<evidence type="ECO:0000313" key="2">
    <source>
        <dbReference type="Proteomes" id="UP000008694"/>
    </source>
</evidence>
<accession>D7MU95</accession>